<evidence type="ECO:0000256" key="3">
    <source>
        <dbReference type="ARBA" id="ARBA00022525"/>
    </source>
</evidence>
<keyword evidence="13" id="KW-1185">Reference proteome</keyword>
<dbReference type="Pfam" id="PF00295">
    <property type="entry name" value="Glyco_hydro_28"/>
    <property type="match status" value="1"/>
</dbReference>
<keyword evidence="3" id="KW-0964">Secreted</keyword>
<keyword evidence="8 10" id="KW-0326">Glycosidase</keyword>
<evidence type="ECO:0000256" key="7">
    <source>
        <dbReference type="ARBA" id="ARBA00023180"/>
    </source>
</evidence>
<dbReference type="GO" id="GO:0046576">
    <property type="term" value="F:rhamnogalacturonan alpha-L-rhamnopyranosyl-(1-&gt;4)-alpha-D-galactopyranosyluronide lyase activity"/>
    <property type="evidence" value="ECO:0007669"/>
    <property type="project" value="UniProtKB-ARBA"/>
</dbReference>
<evidence type="ECO:0000256" key="11">
    <source>
        <dbReference type="SAM" id="SignalP"/>
    </source>
</evidence>
<dbReference type="GO" id="GO:0005576">
    <property type="term" value="C:extracellular region"/>
    <property type="evidence" value="ECO:0007669"/>
    <property type="project" value="UniProtKB-SubCell"/>
</dbReference>
<comment type="caution">
    <text evidence="12">The sequence shown here is derived from an EMBL/GenBank/DDBJ whole genome shotgun (WGS) entry which is preliminary data.</text>
</comment>
<dbReference type="PANTHER" id="PTHR31736">
    <property type="match status" value="1"/>
</dbReference>
<keyword evidence="9" id="KW-0961">Cell wall biogenesis/degradation</keyword>
<keyword evidence="7" id="KW-0325">Glycoprotein</keyword>
<dbReference type="OrthoDB" id="2268901at2759"/>
<dbReference type="PANTHER" id="PTHR31736:SF19">
    <property type="entry name" value="PECTIN LYASE SUPERFAMILY PROTEIN-RELATED"/>
    <property type="match status" value="1"/>
</dbReference>
<dbReference type="AlphaFoldDB" id="A0A9W8Z453"/>
<name>A0A9W8Z453_9PEZI</name>
<evidence type="ECO:0000256" key="4">
    <source>
        <dbReference type="ARBA" id="ARBA00022729"/>
    </source>
</evidence>
<dbReference type="GO" id="GO:0005975">
    <property type="term" value="P:carbohydrate metabolic process"/>
    <property type="evidence" value="ECO:0007669"/>
    <property type="project" value="InterPro"/>
</dbReference>
<dbReference type="EMBL" id="JAPEVB010000001">
    <property type="protein sequence ID" value="KAJ4397408.1"/>
    <property type="molecule type" value="Genomic_DNA"/>
</dbReference>
<evidence type="ECO:0000256" key="9">
    <source>
        <dbReference type="ARBA" id="ARBA00023316"/>
    </source>
</evidence>
<dbReference type="GO" id="GO:0071555">
    <property type="term" value="P:cell wall organization"/>
    <property type="evidence" value="ECO:0007669"/>
    <property type="project" value="UniProtKB-KW"/>
</dbReference>
<dbReference type="Proteomes" id="UP001140453">
    <property type="component" value="Unassembled WGS sequence"/>
</dbReference>
<keyword evidence="6" id="KW-1015">Disulfide bond</keyword>
<evidence type="ECO:0000313" key="12">
    <source>
        <dbReference type="EMBL" id="KAJ4397408.1"/>
    </source>
</evidence>
<keyword evidence="4 11" id="KW-0732">Signal</keyword>
<feature type="signal peptide" evidence="11">
    <location>
        <begin position="1"/>
        <end position="25"/>
    </location>
</feature>
<evidence type="ECO:0000256" key="5">
    <source>
        <dbReference type="ARBA" id="ARBA00022801"/>
    </source>
</evidence>
<gene>
    <name evidence="12" type="ORF">N0V93_001635</name>
</gene>
<dbReference type="Gene3D" id="2.160.20.10">
    <property type="entry name" value="Single-stranded right-handed beta-helix, Pectin lyase-like"/>
    <property type="match status" value="1"/>
</dbReference>
<comment type="subcellular location">
    <subcellularLocation>
        <location evidence="1">Secreted</location>
    </subcellularLocation>
</comment>
<evidence type="ECO:0000313" key="13">
    <source>
        <dbReference type="Proteomes" id="UP001140453"/>
    </source>
</evidence>
<evidence type="ECO:0000256" key="2">
    <source>
        <dbReference type="ARBA" id="ARBA00008834"/>
    </source>
</evidence>
<dbReference type="InterPro" id="IPR000743">
    <property type="entry name" value="Glyco_hydro_28"/>
</dbReference>
<protein>
    <recommendedName>
        <fullName evidence="14">Rhamnogalacturonase A</fullName>
    </recommendedName>
</protein>
<accession>A0A9W8Z453</accession>
<proteinExistence type="inferred from homology"/>
<reference evidence="12" key="1">
    <citation type="submission" date="2022-10" db="EMBL/GenBank/DDBJ databases">
        <title>Tapping the CABI collections for fungal endophytes: first genome assemblies for Collariella, Neodidymelliopsis, Ascochyta clinopodiicola, Didymella pomorum, Didymosphaeria variabile, Neocosmospora piperis and Neocucurbitaria cava.</title>
        <authorList>
            <person name="Hill R."/>
        </authorList>
    </citation>
    <scope>NUCLEOTIDE SEQUENCE</scope>
    <source>
        <strain evidence="12">IMI 355082</strain>
    </source>
</reference>
<evidence type="ECO:0000256" key="1">
    <source>
        <dbReference type="ARBA" id="ARBA00004613"/>
    </source>
</evidence>
<evidence type="ECO:0000256" key="6">
    <source>
        <dbReference type="ARBA" id="ARBA00023157"/>
    </source>
</evidence>
<dbReference type="InterPro" id="IPR012334">
    <property type="entry name" value="Pectin_lyas_fold"/>
</dbReference>
<dbReference type="SUPFAM" id="SSF51126">
    <property type="entry name" value="Pectin lyase-like"/>
    <property type="match status" value="1"/>
</dbReference>
<evidence type="ECO:0000256" key="10">
    <source>
        <dbReference type="RuleBase" id="RU361169"/>
    </source>
</evidence>
<feature type="chain" id="PRO_5040834670" description="Rhamnogalacturonase A" evidence="11">
    <location>
        <begin position="26"/>
        <end position="450"/>
    </location>
</feature>
<evidence type="ECO:0008006" key="14">
    <source>
        <dbReference type="Google" id="ProtNLM"/>
    </source>
</evidence>
<sequence>MNALLSRLSLALPTISLWFAGPGNAVLAPSPYTVGPLTTSDSKWATKVCDVTKYGAVADGATDLGPALLAAFDACSSGGVVNIPSGTFAMATWVTLSGGSAWAINLEGTIIRTGTAGGHMIVVQDTTDFELYSSNGGGAIQGYGYEFLEDGVYGPRLLRLIDVDQFSVHDIRLVDSPAFHLIIDTCSNGEIYNVIVRGANMGGLDGIDVWGFNMWIHDIEVTNKDECVTVKNPSNHMLIENIYCNWSGGCAIGSLGTDTDIYEITYQNVYTQNSNQMLMLKSNGGNGSVYNCQFTNFIGHDNAYSLYIDAYWTQETLAAGDGIIYTDLEFEDWTGDCGDGELRPPIYLLCPTEEPCDGLTISDFSMWTVEGSYEYYKCENAWGSGDCLRSGTEHTAYAESTVTVTATPTGWSAAYMPSDISSGLGITTSIAIPPLPTTFFPGLKPISAIP</sequence>
<comment type="similarity">
    <text evidence="2 10">Belongs to the glycosyl hydrolase 28 family.</text>
</comment>
<evidence type="ECO:0000256" key="8">
    <source>
        <dbReference type="ARBA" id="ARBA00023295"/>
    </source>
</evidence>
<organism evidence="12 13">
    <name type="scientific">Gnomoniopsis smithogilvyi</name>
    <dbReference type="NCBI Taxonomy" id="1191159"/>
    <lineage>
        <taxon>Eukaryota</taxon>
        <taxon>Fungi</taxon>
        <taxon>Dikarya</taxon>
        <taxon>Ascomycota</taxon>
        <taxon>Pezizomycotina</taxon>
        <taxon>Sordariomycetes</taxon>
        <taxon>Sordariomycetidae</taxon>
        <taxon>Diaporthales</taxon>
        <taxon>Gnomoniaceae</taxon>
        <taxon>Gnomoniopsis</taxon>
    </lineage>
</organism>
<dbReference type="InterPro" id="IPR011050">
    <property type="entry name" value="Pectin_lyase_fold/virulence"/>
</dbReference>
<dbReference type="GO" id="GO:0004650">
    <property type="term" value="F:polygalacturonase activity"/>
    <property type="evidence" value="ECO:0007669"/>
    <property type="project" value="InterPro"/>
</dbReference>
<keyword evidence="5 10" id="KW-0378">Hydrolase</keyword>